<name>A0A2U2M7K8_9LACO</name>
<organism evidence="1 2">
    <name type="scientific">Ligilactobacillus salivarius</name>
    <dbReference type="NCBI Taxonomy" id="1624"/>
    <lineage>
        <taxon>Bacteria</taxon>
        <taxon>Bacillati</taxon>
        <taxon>Bacillota</taxon>
        <taxon>Bacilli</taxon>
        <taxon>Lactobacillales</taxon>
        <taxon>Lactobacillaceae</taxon>
        <taxon>Ligilactobacillus</taxon>
    </lineage>
</organism>
<sequence length="231" mass="24346">MAGATTHGILYAAFGIVDDKGDIIKDAKKGVSELGVEVVDGDGEGATTANITGLEQNGTIKWANNKAKRITHGKQQPQVALTMLDIKKDLLNRLKGYVSDDKGGYVLTSGSKPNVALLICSEDMDGTRIYEGFANGELTQAAQNHGTDNNNITEADTTLTYQALAPIKDTTFVDDKGVTQPYKVWADDEAGFDINAMFKEVFGGFDGVASLKIPGGTKTGSVAVSGDSGLH</sequence>
<dbReference type="EMBL" id="QFAS01000005">
    <property type="protein sequence ID" value="PWG52842.1"/>
    <property type="molecule type" value="Genomic_DNA"/>
</dbReference>
<reference evidence="1 2" key="1">
    <citation type="submission" date="2018-05" db="EMBL/GenBank/DDBJ databases">
        <title>Lactobacillus salivarius genome sequencing and assembly.</title>
        <authorList>
            <person name="Audisio C."/>
            <person name="Albarracin L."/>
            <person name="Torres M.J."/>
            <person name="Hebert E.M."/>
            <person name="Saavedra L."/>
        </authorList>
    </citation>
    <scope>NUCLEOTIDE SEQUENCE [LARGE SCALE GENOMIC DNA]</scope>
    <source>
        <strain evidence="1 2">A3iob</strain>
    </source>
</reference>
<dbReference type="InterPro" id="IPR006724">
    <property type="entry name" value="Phage_TTP"/>
</dbReference>
<dbReference type="RefSeq" id="WP_109241723.1">
    <property type="nucleotide sequence ID" value="NZ_QFAS01000005.1"/>
</dbReference>
<gene>
    <name evidence="1" type="ORF">DB362_02695</name>
</gene>
<dbReference type="AlphaFoldDB" id="A0A2U2M7K8"/>
<dbReference type="Pfam" id="PF04630">
    <property type="entry name" value="Phage_TTP_1"/>
    <property type="match status" value="1"/>
</dbReference>
<evidence type="ECO:0000313" key="1">
    <source>
        <dbReference type="EMBL" id="PWG52842.1"/>
    </source>
</evidence>
<dbReference type="Proteomes" id="UP000245607">
    <property type="component" value="Unassembled WGS sequence"/>
</dbReference>
<comment type="caution">
    <text evidence="1">The sequence shown here is derived from an EMBL/GenBank/DDBJ whole genome shotgun (WGS) entry which is preliminary data.</text>
</comment>
<protein>
    <submittedName>
        <fullName evidence="1">Phage tail protein</fullName>
    </submittedName>
</protein>
<proteinExistence type="predicted"/>
<evidence type="ECO:0000313" key="2">
    <source>
        <dbReference type="Proteomes" id="UP000245607"/>
    </source>
</evidence>
<accession>A0A2U2M7K8</accession>